<dbReference type="EMBL" id="CADILD010000003">
    <property type="protein sequence ID" value="CAB3905147.1"/>
    <property type="molecule type" value="Genomic_DNA"/>
</dbReference>
<gene>
    <name evidence="1" type="ORF">LMG1861_04509</name>
</gene>
<accession>A0A6S7ECA4</accession>
<evidence type="ECO:0000313" key="1">
    <source>
        <dbReference type="EMBL" id="CAB3905147.1"/>
    </source>
</evidence>
<organism evidence="1 2">
    <name type="scientific">Achromobacter piechaudii</name>
    <dbReference type="NCBI Taxonomy" id="72556"/>
    <lineage>
        <taxon>Bacteria</taxon>
        <taxon>Pseudomonadati</taxon>
        <taxon>Pseudomonadota</taxon>
        <taxon>Betaproteobacteria</taxon>
        <taxon>Burkholderiales</taxon>
        <taxon>Alcaligenaceae</taxon>
        <taxon>Achromobacter</taxon>
    </lineage>
</organism>
<name>A0A6S7ECA4_9BURK</name>
<reference evidence="1 2" key="1">
    <citation type="submission" date="2020-04" db="EMBL/GenBank/DDBJ databases">
        <authorList>
            <person name="De Canck E."/>
        </authorList>
    </citation>
    <scope>NUCLEOTIDE SEQUENCE [LARGE SCALE GENOMIC DNA]</scope>
    <source>
        <strain evidence="1 2">LMG 1861</strain>
    </source>
</reference>
<dbReference type="Proteomes" id="UP000494105">
    <property type="component" value="Unassembled WGS sequence"/>
</dbReference>
<protein>
    <submittedName>
        <fullName evidence="1">Uncharacterized protein</fullName>
    </submittedName>
</protein>
<dbReference type="AlphaFoldDB" id="A0A6S7ECA4"/>
<sequence>MFLRSSPAPSDLRMPTPYADLARILSTPVRRPDDLDSLEQFFNRPEVRAFYAQCQDPAHTAANLQACAALLPDLHPGRASALALLCGSLVEDGADPELLYACLQSLLHEWLRTLRPYCAQEVEADDDEVDEADRKAWTDAQEKLDAMPAEQRWGVEALQQSVDVLVLPMMAMLMRSRCNHQALIADADLMALLYAMATSNDSLPFEQLHFLWLASRISYVDELVVVLPTSRTGFVARAHGVNNTFHAFTLLQILIGEHAGALKVQREIAAREPDMDRDSADFQWLQAGAFANGELTQPMLWAWGEAALRDNMAKHGRPVLIALETEEGTKRNWSGFNGAIHDAQAPSMTFTRYLTEEEVTSYLA</sequence>
<proteinExistence type="predicted"/>
<evidence type="ECO:0000313" key="2">
    <source>
        <dbReference type="Proteomes" id="UP000494105"/>
    </source>
</evidence>